<dbReference type="AlphaFoldDB" id="U2P543"/>
<dbReference type="InterPro" id="IPR009081">
    <property type="entry name" value="PP-bd_ACP"/>
</dbReference>
<organism evidence="2 3">
    <name type="scientific">Segatella baroniae F0067</name>
    <dbReference type="NCBI Taxonomy" id="1115809"/>
    <lineage>
        <taxon>Bacteria</taxon>
        <taxon>Pseudomonadati</taxon>
        <taxon>Bacteroidota</taxon>
        <taxon>Bacteroidia</taxon>
        <taxon>Bacteroidales</taxon>
        <taxon>Prevotellaceae</taxon>
        <taxon>Segatella</taxon>
    </lineage>
</organism>
<sequence>MERNEVLTALNGIFSVVLNKENLQLNEAMSTDDIDNWDSLTNMTIISEIERLWSVHFKLRDIIRMKNIGDMIDVIISRSQQ</sequence>
<dbReference type="EMBL" id="AWEY01000032">
    <property type="protein sequence ID" value="ERK38839.1"/>
    <property type="molecule type" value="Genomic_DNA"/>
</dbReference>
<evidence type="ECO:0000313" key="3">
    <source>
        <dbReference type="Proteomes" id="UP000016648"/>
    </source>
</evidence>
<dbReference type="InterPro" id="IPR036736">
    <property type="entry name" value="ACP-like_sf"/>
</dbReference>
<evidence type="ECO:0000259" key="1">
    <source>
        <dbReference type="PROSITE" id="PS50075"/>
    </source>
</evidence>
<protein>
    <recommendedName>
        <fullName evidence="1">Carrier domain-containing protein</fullName>
    </recommendedName>
</protein>
<name>U2P543_9BACT</name>
<dbReference type="PROSITE" id="PS50075">
    <property type="entry name" value="CARRIER"/>
    <property type="match status" value="1"/>
</dbReference>
<gene>
    <name evidence="2" type="ORF">HMPREF9135_0696</name>
</gene>
<keyword evidence="3" id="KW-1185">Reference proteome</keyword>
<dbReference type="Proteomes" id="UP000016648">
    <property type="component" value="Unassembled WGS sequence"/>
</dbReference>
<accession>U2P543</accession>
<reference evidence="2 3" key="1">
    <citation type="submission" date="2013-08" db="EMBL/GenBank/DDBJ databases">
        <authorList>
            <person name="Durkin A.S."/>
            <person name="Haft D.R."/>
            <person name="McCorrison J."/>
            <person name="Torralba M."/>
            <person name="Gillis M."/>
            <person name="Haft D.H."/>
            <person name="Methe B."/>
            <person name="Sutton G."/>
            <person name="Nelson K.E."/>
        </authorList>
    </citation>
    <scope>NUCLEOTIDE SEQUENCE [LARGE SCALE GENOMIC DNA]</scope>
    <source>
        <strain evidence="2 3">F0067</strain>
    </source>
</reference>
<comment type="caution">
    <text evidence="2">The sequence shown here is derived from an EMBL/GenBank/DDBJ whole genome shotgun (WGS) entry which is preliminary data.</text>
</comment>
<evidence type="ECO:0000313" key="2">
    <source>
        <dbReference type="EMBL" id="ERK38839.1"/>
    </source>
</evidence>
<dbReference type="Gene3D" id="1.10.1200.10">
    <property type="entry name" value="ACP-like"/>
    <property type="match status" value="1"/>
</dbReference>
<dbReference type="PATRIC" id="fig|1115809.3.peg.1701"/>
<dbReference type="RefSeq" id="WP_021589974.1">
    <property type="nucleotide sequence ID" value="NZ_AWEY01000032.1"/>
</dbReference>
<proteinExistence type="predicted"/>
<feature type="domain" description="Carrier" evidence="1">
    <location>
        <begin position="1"/>
        <end position="79"/>
    </location>
</feature>
<dbReference type="SUPFAM" id="SSF47336">
    <property type="entry name" value="ACP-like"/>
    <property type="match status" value="1"/>
</dbReference>